<organism evidence="1 2">
    <name type="scientific">Leptospira weilii serovar Topaz str. LT2116</name>
    <dbReference type="NCBI Taxonomy" id="1088540"/>
    <lineage>
        <taxon>Bacteria</taxon>
        <taxon>Pseudomonadati</taxon>
        <taxon>Spirochaetota</taxon>
        <taxon>Spirochaetia</taxon>
        <taxon>Leptospirales</taxon>
        <taxon>Leptospiraceae</taxon>
        <taxon>Leptospira</taxon>
    </lineage>
</organism>
<gene>
    <name evidence="1" type="ORF">LEP1GSC188_2501</name>
</gene>
<comment type="caution">
    <text evidence="1">The sequence shown here is derived from an EMBL/GenBank/DDBJ whole genome shotgun (WGS) entry which is preliminary data.</text>
</comment>
<protein>
    <submittedName>
        <fullName evidence="1">Uncharacterized protein</fullName>
    </submittedName>
</protein>
<dbReference type="Proteomes" id="UP000011770">
    <property type="component" value="Unassembled WGS sequence"/>
</dbReference>
<proteinExistence type="predicted"/>
<evidence type="ECO:0000313" key="2">
    <source>
        <dbReference type="Proteomes" id="UP000011770"/>
    </source>
</evidence>
<dbReference type="EMBL" id="AHOR02000061">
    <property type="protein sequence ID" value="EMF80202.1"/>
    <property type="molecule type" value="Genomic_DNA"/>
</dbReference>
<accession>M3FIB2</accession>
<name>M3FIB2_9LEPT</name>
<sequence>MFKNFFLNFTLFSFSMFLFRCETPKEISEAEFKNLIHEMKNLHELNQSRTIDYLGIESEKAILKVSNLSPGNFNKRKEEFFYTKASPSLITWIDENLYKITISNYNKLYKYLLRQSISFDQYTFLTQDNLENTFIEKRIKITKNKRTVFIFYLRADGITCFSLNIKHSPNKEDLKYKGLWLKMINEILK</sequence>
<reference evidence="1 2" key="1">
    <citation type="submission" date="2013-01" db="EMBL/GenBank/DDBJ databases">
        <authorList>
            <person name="Harkins D.M."/>
            <person name="Durkin A.S."/>
            <person name="Brinkac L.M."/>
            <person name="Haft D.H."/>
            <person name="Selengut J.D."/>
            <person name="Sanka R."/>
            <person name="DePew J."/>
            <person name="Purushe J."/>
            <person name="Tulsiani S.M."/>
            <person name="Graham G.C."/>
            <person name="Burns M.-A."/>
            <person name="Dohnt M.F."/>
            <person name="Smythe L.D."/>
            <person name="McKay D.B."/>
            <person name="Craig S.B."/>
            <person name="Vinetz J.M."/>
            <person name="Sutton G.G."/>
            <person name="Nierman W.C."/>
            <person name="Fouts D.E."/>
        </authorList>
    </citation>
    <scope>NUCLEOTIDE SEQUENCE [LARGE SCALE GENOMIC DNA]</scope>
    <source>
        <strain evidence="1 2">LT2116</strain>
    </source>
</reference>
<dbReference type="AlphaFoldDB" id="M3FIB2"/>
<evidence type="ECO:0000313" key="1">
    <source>
        <dbReference type="EMBL" id="EMF80202.1"/>
    </source>
</evidence>